<dbReference type="Proteomes" id="UP000198788">
    <property type="component" value="Unassembled WGS sequence"/>
</dbReference>
<dbReference type="SUPFAM" id="SSF54909">
    <property type="entry name" value="Dimeric alpha+beta barrel"/>
    <property type="match status" value="1"/>
</dbReference>
<accession>A0A1I6TG31</accession>
<evidence type="ECO:0000313" key="2">
    <source>
        <dbReference type="EMBL" id="SFS88116.1"/>
    </source>
</evidence>
<gene>
    <name evidence="2" type="ORF">SAMN05192570_0014</name>
</gene>
<organism evidence="2 3">
    <name type="scientific">Brevundimonas viscosa</name>
    <dbReference type="NCBI Taxonomy" id="871741"/>
    <lineage>
        <taxon>Bacteria</taxon>
        <taxon>Pseudomonadati</taxon>
        <taxon>Pseudomonadota</taxon>
        <taxon>Alphaproteobacteria</taxon>
        <taxon>Caulobacterales</taxon>
        <taxon>Caulobacteraceae</taxon>
        <taxon>Brevundimonas</taxon>
    </lineage>
</organism>
<dbReference type="PROSITE" id="PS51725">
    <property type="entry name" value="ABM"/>
    <property type="match status" value="1"/>
</dbReference>
<dbReference type="Pfam" id="PF03992">
    <property type="entry name" value="ABM"/>
    <property type="match status" value="1"/>
</dbReference>
<dbReference type="InterPro" id="IPR011008">
    <property type="entry name" value="Dimeric_a/b-barrel"/>
</dbReference>
<protein>
    <submittedName>
        <fullName evidence="2">Quinol monooxygenase YgiN</fullName>
    </submittedName>
</protein>
<proteinExistence type="predicted"/>
<dbReference type="AlphaFoldDB" id="A0A1I6TG31"/>
<evidence type="ECO:0000313" key="3">
    <source>
        <dbReference type="Proteomes" id="UP000198788"/>
    </source>
</evidence>
<dbReference type="Gene3D" id="3.30.70.100">
    <property type="match status" value="1"/>
</dbReference>
<evidence type="ECO:0000259" key="1">
    <source>
        <dbReference type="PROSITE" id="PS51725"/>
    </source>
</evidence>
<keyword evidence="2" id="KW-0560">Oxidoreductase</keyword>
<reference evidence="3" key="1">
    <citation type="submission" date="2016-10" db="EMBL/GenBank/DDBJ databases">
        <authorList>
            <person name="Varghese N."/>
            <person name="Submissions S."/>
        </authorList>
    </citation>
    <scope>NUCLEOTIDE SEQUENCE [LARGE SCALE GENOMIC DNA]</scope>
    <source>
        <strain evidence="3">CGMCC 1.10683</strain>
    </source>
</reference>
<name>A0A1I6TG31_9CAUL</name>
<dbReference type="GO" id="GO:0004497">
    <property type="term" value="F:monooxygenase activity"/>
    <property type="evidence" value="ECO:0007669"/>
    <property type="project" value="UniProtKB-KW"/>
</dbReference>
<keyword evidence="2" id="KW-0503">Monooxygenase</keyword>
<dbReference type="InterPro" id="IPR007138">
    <property type="entry name" value="ABM_dom"/>
</dbReference>
<sequence length="126" mass="12962">MDPHRRHIVAAGLGLAAATVAAPVAGETPMYGLIGRMKAVPGQRDALAAILLEGTGEMPGCLSYIVAKDPADADALWITEVWDSADSHRASLQLPAVQAAIARGRPLIAGFDSQVETEPLGGVGLP</sequence>
<dbReference type="EMBL" id="FOZV01000010">
    <property type="protein sequence ID" value="SFS88116.1"/>
    <property type="molecule type" value="Genomic_DNA"/>
</dbReference>
<dbReference type="RefSeq" id="WP_245777296.1">
    <property type="nucleotide sequence ID" value="NZ_FOZV01000010.1"/>
</dbReference>
<feature type="domain" description="ABM" evidence="1">
    <location>
        <begin position="31"/>
        <end position="116"/>
    </location>
</feature>
<keyword evidence="3" id="KW-1185">Reference proteome</keyword>